<comment type="caution">
    <text evidence="1">The sequence shown here is derived from an EMBL/GenBank/DDBJ whole genome shotgun (WGS) entry which is preliminary data.</text>
</comment>
<dbReference type="Proteomes" id="UP000286038">
    <property type="component" value="Unassembled WGS sequence"/>
</dbReference>
<sequence length="171" mass="20918">MYYFKPEYPNPDYSLEIRIFQQELAVVDDDFANKRRYFEDGEIVTIDQIYYMYNGNGILHFKHDDKLEIWYSQLHRELWDKHGTIMPCILRIGGNEYNICKLSLEKFEKLVLDKPLKVVCQERCYYYMGKYGHEEQLRILECFRNEDFKKIAKRYKARNLYRFEAVNEESE</sequence>
<proteinExistence type="predicted"/>
<protein>
    <submittedName>
        <fullName evidence="1">Uncharacterized protein</fullName>
    </submittedName>
</protein>
<dbReference type="RefSeq" id="WP_118450060.1">
    <property type="nucleotide sequence ID" value="NZ_CABJDM010000011.1"/>
</dbReference>
<dbReference type="EMBL" id="QRPV01000011">
    <property type="protein sequence ID" value="RHM42665.1"/>
    <property type="molecule type" value="Genomic_DNA"/>
</dbReference>
<evidence type="ECO:0000313" key="2">
    <source>
        <dbReference type="Proteomes" id="UP000286038"/>
    </source>
</evidence>
<gene>
    <name evidence="1" type="ORF">DWZ68_10335</name>
</gene>
<dbReference type="AlphaFoldDB" id="A0A415QHE0"/>
<organism evidence="1 2">
    <name type="scientific">Butyricimonas virosa</name>
    <dbReference type="NCBI Taxonomy" id="544645"/>
    <lineage>
        <taxon>Bacteria</taxon>
        <taxon>Pseudomonadati</taxon>
        <taxon>Bacteroidota</taxon>
        <taxon>Bacteroidia</taxon>
        <taxon>Bacteroidales</taxon>
        <taxon>Odoribacteraceae</taxon>
        <taxon>Butyricimonas</taxon>
    </lineage>
</organism>
<reference evidence="1 2" key="1">
    <citation type="submission" date="2018-08" db="EMBL/GenBank/DDBJ databases">
        <title>A genome reference for cultivated species of the human gut microbiota.</title>
        <authorList>
            <person name="Zou Y."/>
            <person name="Xue W."/>
            <person name="Luo G."/>
        </authorList>
    </citation>
    <scope>NUCLEOTIDE SEQUENCE [LARGE SCALE GENOMIC DNA]</scope>
    <source>
        <strain evidence="1 2">AF34-33</strain>
    </source>
</reference>
<evidence type="ECO:0000313" key="1">
    <source>
        <dbReference type="EMBL" id="RHM42665.1"/>
    </source>
</evidence>
<name>A0A415QHE0_9BACT</name>
<accession>A0A415QHE0</accession>